<organism evidence="2 3">
    <name type="scientific">Coniophora puteana (strain RWD-64-598)</name>
    <name type="common">Brown rot fungus</name>
    <dbReference type="NCBI Taxonomy" id="741705"/>
    <lineage>
        <taxon>Eukaryota</taxon>
        <taxon>Fungi</taxon>
        <taxon>Dikarya</taxon>
        <taxon>Basidiomycota</taxon>
        <taxon>Agaricomycotina</taxon>
        <taxon>Agaricomycetes</taxon>
        <taxon>Agaricomycetidae</taxon>
        <taxon>Boletales</taxon>
        <taxon>Coniophorineae</taxon>
        <taxon>Coniophoraceae</taxon>
        <taxon>Coniophora</taxon>
    </lineage>
</organism>
<evidence type="ECO:0000256" key="1">
    <source>
        <dbReference type="SAM" id="MobiDB-lite"/>
    </source>
</evidence>
<dbReference type="KEGG" id="cput:CONPUDRAFT_169590"/>
<dbReference type="OrthoDB" id="3235815at2759"/>
<feature type="compositionally biased region" description="Acidic residues" evidence="1">
    <location>
        <begin position="266"/>
        <end position="283"/>
    </location>
</feature>
<comment type="caution">
    <text evidence="2">The sequence shown here is derived from an EMBL/GenBank/DDBJ whole genome shotgun (WGS) entry which is preliminary data.</text>
</comment>
<dbReference type="InterPro" id="IPR032675">
    <property type="entry name" value="LRR_dom_sf"/>
</dbReference>
<dbReference type="GeneID" id="19206273"/>
<dbReference type="Proteomes" id="UP000053558">
    <property type="component" value="Unassembled WGS sequence"/>
</dbReference>
<accession>A0A5M3M814</accession>
<gene>
    <name evidence="2" type="ORF">CONPUDRAFT_169590</name>
</gene>
<evidence type="ECO:0000313" key="2">
    <source>
        <dbReference type="EMBL" id="EIW75187.1"/>
    </source>
</evidence>
<proteinExistence type="predicted"/>
<name>A0A5M3M814_CONPW</name>
<dbReference type="Gene3D" id="3.80.10.10">
    <property type="entry name" value="Ribonuclease Inhibitor"/>
    <property type="match status" value="1"/>
</dbReference>
<dbReference type="AlphaFoldDB" id="A0A5M3M814"/>
<evidence type="ECO:0000313" key="3">
    <source>
        <dbReference type="Proteomes" id="UP000053558"/>
    </source>
</evidence>
<reference evidence="3" key="1">
    <citation type="journal article" date="2012" name="Science">
        <title>The Paleozoic origin of enzymatic lignin decomposition reconstructed from 31 fungal genomes.</title>
        <authorList>
            <person name="Floudas D."/>
            <person name="Binder M."/>
            <person name="Riley R."/>
            <person name="Barry K."/>
            <person name="Blanchette R.A."/>
            <person name="Henrissat B."/>
            <person name="Martinez A.T."/>
            <person name="Otillar R."/>
            <person name="Spatafora J.W."/>
            <person name="Yadav J.S."/>
            <person name="Aerts A."/>
            <person name="Benoit I."/>
            <person name="Boyd A."/>
            <person name="Carlson A."/>
            <person name="Copeland A."/>
            <person name="Coutinho P.M."/>
            <person name="de Vries R.P."/>
            <person name="Ferreira P."/>
            <person name="Findley K."/>
            <person name="Foster B."/>
            <person name="Gaskell J."/>
            <person name="Glotzer D."/>
            <person name="Gorecki P."/>
            <person name="Heitman J."/>
            <person name="Hesse C."/>
            <person name="Hori C."/>
            <person name="Igarashi K."/>
            <person name="Jurgens J.A."/>
            <person name="Kallen N."/>
            <person name="Kersten P."/>
            <person name="Kohler A."/>
            <person name="Kuees U."/>
            <person name="Kumar T.K.A."/>
            <person name="Kuo A."/>
            <person name="LaButti K."/>
            <person name="Larrondo L.F."/>
            <person name="Lindquist E."/>
            <person name="Ling A."/>
            <person name="Lombard V."/>
            <person name="Lucas S."/>
            <person name="Lundell T."/>
            <person name="Martin R."/>
            <person name="McLaughlin D.J."/>
            <person name="Morgenstern I."/>
            <person name="Morin E."/>
            <person name="Murat C."/>
            <person name="Nagy L.G."/>
            <person name="Nolan M."/>
            <person name="Ohm R.A."/>
            <person name="Patyshakuliyeva A."/>
            <person name="Rokas A."/>
            <person name="Ruiz-Duenas F.J."/>
            <person name="Sabat G."/>
            <person name="Salamov A."/>
            <person name="Samejima M."/>
            <person name="Schmutz J."/>
            <person name="Slot J.C."/>
            <person name="St John F."/>
            <person name="Stenlid J."/>
            <person name="Sun H."/>
            <person name="Sun S."/>
            <person name="Syed K."/>
            <person name="Tsang A."/>
            <person name="Wiebenga A."/>
            <person name="Young D."/>
            <person name="Pisabarro A."/>
            <person name="Eastwood D.C."/>
            <person name="Martin F."/>
            <person name="Cullen D."/>
            <person name="Grigoriev I.V."/>
            <person name="Hibbett D.S."/>
        </authorList>
    </citation>
    <scope>NUCLEOTIDE SEQUENCE [LARGE SCALE GENOMIC DNA]</scope>
    <source>
        <strain evidence="3">RWD-64-598 SS2</strain>
    </source>
</reference>
<sequence>MTGVLELHTKFLAEFPEAWMRVLQGAQLVKPDDTGKGQGGPMPNWPRSSLFNFTYNIPVFFLVNITGFSAEALDMSRRTVEQLLHFATLGLLQISPRTPAFRLAMGPPRNTRSQPSLAQAGSRLCTLSPETLVRIMSFEIQCPYARKKNINIWIHVCKYLRSIALSAPQLWSYLSHRTTSDLGLLQVILSHSESALLDVGIEMLSPSSMKPELVGALEGILRNASRLRSLYLKGSQAVLSCHRHLLVNPSPYLQSLSLQFEPARDGEDDEDEEDVQDWSEEEDSTPGFYLDYELFDGKLPSLRRLSLKNCSVKWDSSIFALRLAHNLELLTLSHCLPSSSTIPAYDSIPDNEKVKLPHLKVLDVHEQSYEELAHFAAHLNLPIDTRWRIRVSYDYKNDSEDDMPVVPTEGPVLPPWLSTQPFTSSSPSRSLVLNRYEDPDEVAFTLSMYDHSLEGPEWYDPWSSREDEKLQASFIWPFSKEGTDGLVRHLHHQWPLSDVHTLKLVGDLEDSPDSESGSTDPSFWAGLLRNAPSVRRLSIGSGFREDGLRKVFSALMPTSQSGASVVTPLPHLTDIHINLFSDIENVEPSRVREVLAAHRLEGLYVTGSDEVLSLWSVVSADEAVGRRLKDVSFRRLDLRWPWAGNRREGLLDLRRGPTSSLVIRHMISRQSLDSAKTIADRFMHIPWNSLSHITFDVRIAENLHSLYDALLRDIASFQTPCLKSLVVHAGIMRESSLYRQLAEPPFDIIQLPHLEALEIFINRTEQICINFVHSLRLPSLRHLSICQATPSEELQFKARPPFVSLGKILHGQASLTTLRLNDRFLDVDDLLMVLRENPITHLELAMFTRYNEVLRQAIHAEWSVKTLTIRMAVAFEVDTIGQAVKLRLEREKEIRERPTLERVVVGRCRDDLSIRDKDDYPVHFGVPEDANLSQATDCAVLWYFDEATHNMADRLKVLRR</sequence>
<feature type="region of interest" description="Disordered" evidence="1">
    <location>
        <begin position="263"/>
        <end position="283"/>
    </location>
</feature>
<keyword evidence="3" id="KW-1185">Reference proteome</keyword>
<dbReference type="EMBL" id="JH711589">
    <property type="protein sequence ID" value="EIW75187.1"/>
    <property type="molecule type" value="Genomic_DNA"/>
</dbReference>
<dbReference type="SUPFAM" id="SSF52047">
    <property type="entry name" value="RNI-like"/>
    <property type="match status" value="1"/>
</dbReference>
<protein>
    <submittedName>
        <fullName evidence="2">Uncharacterized protein</fullName>
    </submittedName>
</protein>
<dbReference type="RefSeq" id="XP_007774609.1">
    <property type="nucleotide sequence ID" value="XM_007776419.1"/>
</dbReference>